<dbReference type="GO" id="GO:0005886">
    <property type="term" value="C:plasma membrane"/>
    <property type="evidence" value="ECO:0007669"/>
    <property type="project" value="InterPro"/>
</dbReference>
<dbReference type="Gene3D" id="2.60.450.10">
    <property type="entry name" value="Lipopolysaccharide (LPS) transport protein A like domain"/>
    <property type="match status" value="1"/>
</dbReference>
<accession>A0A256A0E8</accession>
<keyword evidence="2" id="KW-1185">Reference proteome</keyword>
<proteinExistence type="predicted"/>
<organism evidence="1 2">
    <name type="scientific">Flavobacterium aurantiibacter</name>
    <dbReference type="NCBI Taxonomy" id="2023067"/>
    <lineage>
        <taxon>Bacteria</taxon>
        <taxon>Pseudomonadati</taxon>
        <taxon>Bacteroidota</taxon>
        <taxon>Flavobacteriia</taxon>
        <taxon>Flavobacteriales</taxon>
        <taxon>Flavobacteriaceae</taxon>
        <taxon>Flavobacterium</taxon>
    </lineage>
</organism>
<dbReference type="InterPro" id="IPR026265">
    <property type="entry name" value="LptC"/>
</dbReference>
<comment type="caution">
    <text evidence="1">The sequence shown here is derived from an EMBL/GenBank/DDBJ whole genome shotgun (WGS) entry which is preliminary data.</text>
</comment>
<dbReference type="EMBL" id="NOXX01000148">
    <property type="protein sequence ID" value="OYQ47203.1"/>
    <property type="molecule type" value="Genomic_DNA"/>
</dbReference>
<dbReference type="PROSITE" id="PS51257">
    <property type="entry name" value="PROKAR_LIPOPROTEIN"/>
    <property type="match status" value="1"/>
</dbReference>
<dbReference type="InterPro" id="IPR010664">
    <property type="entry name" value="LipoPS_assembly_LptC-rel"/>
</dbReference>
<dbReference type="OrthoDB" id="1427074at2"/>
<sequence length="184" mass="21109">MRLIVTTKNLFLCLILFLIFCSCEDRIKAVNKSNLATFTPSGEADFLALKYTDSGRITAVLAAKQMRDFATVKHAFTEFPKGIDLTLYDKKGKRTFITAQYAVSYKGSDLIDLRKNVVIRSEENQRLETEQLFFDQKNGWFFTEKPFLFTDPNGGTTRGTGIDFNKDFKRINYQQVRGQINKAE</sequence>
<dbReference type="Pfam" id="PF06835">
    <property type="entry name" value="LptC"/>
    <property type="match status" value="1"/>
</dbReference>
<protein>
    <submittedName>
        <fullName evidence="1">LPS export ABC transporter periplasmic protein LptC</fullName>
    </submittedName>
</protein>
<dbReference type="NCBIfam" id="TIGR04409">
    <property type="entry name" value="LptC_YrbK"/>
    <property type="match status" value="1"/>
</dbReference>
<gene>
    <name evidence="1" type="primary">lptC</name>
    <name evidence="1" type="ORF">CHX27_03380</name>
</gene>
<evidence type="ECO:0000313" key="1">
    <source>
        <dbReference type="EMBL" id="OYQ47203.1"/>
    </source>
</evidence>
<evidence type="ECO:0000313" key="2">
    <source>
        <dbReference type="Proteomes" id="UP000216035"/>
    </source>
</evidence>
<reference evidence="1 2" key="1">
    <citation type="submission" date="2017-07" db="EMBL/GenBank/DDBJ databases">
        <title>Flavobacterium cyanobacteriorum sp. nov., isolated from cyanobacterial aggregates in a eutrophic lake.</title>
        <authorList>
            <person name="Cai H."/>
        </authorList>
    </citation>
    <scope>NUCLEOTIDE SEQUENCE [LARGE SCALE GENOMIC DNA]</scope>
    <source>
        <strain evidence="1 2">TH167</strain>
    </source>
</reference>
<name>A0A256A0E8_9FLAO</name>
<dbReference type="Proteomes" id="UP000216035">
    <property type="component" value="Unassembled WGS sequence"/>
</dbReference>
<dbReference type="AlphaFoldDB" id="A0A256A0E8"/>
<dbReference type="GO" id="GO:0015221">
    <property type="term" value="F:lipopolysaccharide transmembrane transporter activity"/>
    <property type="evidence" value="ECO:0007669"/>
    <property type="project" value="InterPro"/>
</dbReference>